<keyword evidence="6" id="KW-0675">Receptor</keyword>
<evidence type="ECO:0000256" key="1">
    <source>
        <dbReference type="ARBA" id="ARBA00004141"/>
    </source>
</evidence>
<dbReference type="EMBL" id="CAJNOR010000925">
    <property type="protein sequence ID" value="CAF1037893.1"/>
    <property type="molecule type" value="Genomic_DNA"/>
</dbReference>
<proteinExistence type="predicted"/>
<feature type="transmembrane region" description="Helical" evidence="8">
    <location>
        <begin position="84"/>
        <end position="102"/>
    </location>
</feature>
<dbReference type="EMBL" id="CAJNOJ010000012">
    <property type="protein sequence ID" value="CAF0798223.1"/>
    <property type="molecule type" value="Genomic_DNA"/>
</dbReference>
<comment type="subcellular location">
    <subcellularLocation>
        <location evidence="1">Membrane</location>
        <topology evidence="1">Multi-pass membrane protein</topology>
    </subcellularLocation>
</comment>
<dbReference type="PANTHER" id="PTHR24243">
    <property type="entry name" value="G-PROTEIN COUPLED RECEPTOR"/>
    <property type="match status" value="1"/>
</dbReference>
<dbReference type="GO" id="GO:0005886">
    <property type="term" value="C:plasma membrane"/>
    <property type="evidence" value="ECO:0007669"/>
    <property type="project" value="TreeGrafter"/>
</dbReference>
<feature type="transmembrane region" description="Helical" evidence="8">
    <location>
        <begin position="123"/>
        <end position="144"/>
    </location>
</feature>
<feature type="transmembrane region" description="Helical" evidence="8">
    <location>
        <begin position="45"/>
        <end position="64"/>
    </location>
</feature>
<dbReference type="PROSITE" id="PS50262">
    <property type="entry name" value="G_PROTEIN_RECEP_F1_2"/>
    <property type="match status" value="1"/>
</dbReference>
<dbReference type="Pfam" id="PF00001">
    <property type="entry name" value="7tm_1"/>
    <property type="match status" value="1"/>
</dbReference>
<evidence type="ECO:0000256" key="2">
    <source>
        <dbReference type="ARBA" id="ARBA00022692"/>
    </source>
</evidence>
<dbReference type="SUPFAM" id="SSF81321">
    <property type="entry name" value="Family A G protein-coupled receptor-like"/>
    <property type="match status" value="1"/>
</dbReference>
<dbReference type="AlphaFoldDB" id="A0A814JNA4"/>
<evidence type="ECO:0000256" key="6">
    <source>
        <dbReference type="ARBA" id="ARBA00023170"/>
    </source>
</evidence>
<evidence type="ECO:0000313" key="12">
    <source>
        <dbReference type="Proteomes" id="UP000663828"/>
    </source>
</evidence>
<organism evidence="11 12">
    <name type="scientific">Adineta ricciae</name>
    <name type="common">Rotifer</name>
    <dbReference type="NCBI Taxonomy" id="249248"/>
    <lineage>
        <taxon>Eukaryota</taxon>
        <taxon>Metazoa</taxon>
        <taxon>Spiralia</taxon>
        <taxon>Gnathifera</taxon>
        <taxon>Rotifera</taxon>
        <taxon>Eurotatoria</taxon>
        <taxon>Bdelloidea</taxon>
        <taxon>Adinetida</taxon>
        <taxon>Adinetidae</taxon>
        <taxon>Adineta</taxon>
    </lineage>
</organism>
<accession>A0A814JNA4</accession>
<sequence>MSVLQAAADLSFWSPIILFFIGVPGAFVSLIVFTTTKQCRHSPTVYYVVGQSLSDVAILLIVLLQSIPSTSMSTSSISCKLLVFFSQLTVASAMTFLCLSAFDRWACTSRSVTVRQLSSLHTARCIFPFPFIVWTLINIPYLIYCDVLPSISSCVFTNAVFARVSVYFLAPIFSTLLPLFVLMIFCMLTYRNIRLVTHSHIQQQQHSVRARSSTWEQQMTRMMIAQTVFSVLCTLPRSVFLIYTIATVDERAMRSYDQIVVELLIDQITLFIVSLNFASSFYIYFLSSARLRATITSLVRNLFTLKHNQVVPCSMPLSTHPFTATKQH</sequence>
<keyword evidence="12" id="KW-1185">Reference proteome</keyword>
<dbReference type="Proteomes" id="UP000663852">
    <property type="component" value="Unassembled WGS sequence"/>
</dbReference>
<evidence type="ECO:0000313" key="10">
    <source>
        <dbReference type="EMBL" id="CAF0798223.1"/>
    </source>
</evidence>
<dbReference type="Proteomes" id="UP000663828">
    <property type="component" value="Unassembled WGS sequence"/>
</dbReference>
<evidence type="ECO:0000256" key="5">
    <source>
        <dbReference type="ARBA" id="ARBA00023136"/>
    </source>
</evidence>
<feature type="transmembrane region" description="Helical" evidence="8">
    <location>
        <begin position="12"/>
        <end position="33"/>
    </location>
</feature>
<dbReference type="PANTHER" id="PTHR24243:SF233">
    <property type="entry name" value="THYROTROPIN-RELEASING HORMONE RECEPTOR"/>
    <property type="match status" value="1"/>
</dbReference>
<keyword evidence="5 8" id="KW-0472">Membrane</keyword>
<evidence type="ECO:0000313" key="11">
    <source>
        <dbReference type="EMBL" id="CAF1037893.1"/>
    </source>
</evidence>
<name>A0A814JNA4_ADIRI</name>
<keyword evidence="2 8" id="KW-0812">Transmembrane</keyword>
<dbReference type="InterPro" id="IPR017452">
    <property type="entry name" value="GPCR_Rhodpsn_7TM"/>
</dbReference>
<dbReference type="InterPro" id="IPR000276">
    <property type="entry name" value="GPCR_Rhodpsn"/>
</dbReference>
<reference evidence="11" key="1">
    <citation type="submission" date="2021-02" db="EMBL/GenBank/DDBJ databases">
        <authorList>
            <person name="Nowell W R."/>
        </authorList>
    </citation>
    <scope>NUCLEOTIDE SEQUENCE</scope>
</reference>
<feature type="transmembrane region" description="Helical" evidence="8">
    <location>
        <begin position="228"/>
        <end position="248"/>
    </location>
</feature>
<evidence type="ECO:0000256" key="3">
    <source>
        <dbReference type="ARBA" id="ARBA00022989"/>
    </source>
</evidence>
<evidence type="ECO:0000256" key="4">
    <source>
        <dbReference type="ARBA" id="ARBA00023040"/>
    </source>
</evidence>
<feature type="transmembrane region" description="Helical" evidence="8">
    <location>
        <begin position="164"/>
        <end position="190"/>
    </location>
</feature>
<dbReference type="OrthoDB" id="10031384at2759"/>
<evidence type="ECO:0000259" key="9">
    <source>
        <dbReference type="PROSITE" id="PS50262"/>
    </source>
</evidence>
<comment type="caution">
    <text evidence="11">The sequence shown here is derived from an EMBL/GenBank/DDBJ whole genome shotgun (WGS) entry which is preliminary data.</text>
</comment>
<dbReference type="Gene3D" id="1.20.1070.10">
    <property type="entry name" value="Rhodopsin 7-helix transmembrane proteins"/>
    <property type="match status" value="1"/>
</dbReference>
<gene>
    <name evidence="10" type="ORF">EDS130_LOCUS4710</name>
    <name evidence="11" type="ORF">XAT740_LOCUS15101</name>
</gene>
<evidence type="ECO:0000256" key="8">
    <source>
        <dbReference type="SAM" id="Phobius"/>
    </source>
</evidence>
<feature type="domain" description="G-protein coupled receptors family 1 profile" evidence="9">
    <location>
        <begin position="25"/>
        <end position="284"/>
    </location>
</feature>
<keyword evidence="4" id="KW-0297">G-protein coupled receptor</keyword>
<evidence type="ECO:0000256" key="7">
    <source>
        <dbReference type="ARBA" id="ARBA00023224"/>
    </source>
</evidence>
<protein>
    <recommendedName>
        <fullName evidence="9">G-protein coupled receptors family 1 profile domain-containing protein</fullName>
    </recommendedName>
</protein>
<keyword evidence="3 8" id="KW-1133">Transmembrane helix</keyword>
<dbReference type="GO" id="GO:0004930">
    <property type="term" value="F:G protein-coupled receptor activity"/>
    <property type="evidence" value="ECO:0007669"/>
    <property type="project" value="UniProtKB-KW"/>
</dbReference>
<feature type="transmembrane region" description="Helical" evidence="8">
    <location>
        <begin position="268"/>
        <end position="286"/>
    </location>
</feature>
<keyword evidence="7" id="KW-0807">Transducer</keyword>